<accession>K0SRS1</accession>
<dbReference type="EMBL" id="AGNL01010578">
    <property type="protein sequence ID" value="EJK69023.1"/>
    <property type="molecule type" value="Genomic_DNA"/>
</dbReference>
<sequence length="390" mass="42698">PRHRRARPDAGPEGPHGRPDRAARVHRLRVEGPTDQVEAQVVGRAARGAQAVARGARHVQGPEGREPGGVATQPEDAVREAGHQVHDEEGAEDGGDGVQVRDEGDRERQLGRAVPAAGELFHTLPDPSLFAWTIEYGQTNGNYDVPLQSTVEENTEEHRFYKWVNRLHNEYRSYQKGTQSKLNAERVEKLQGINFVFKGPKARGRPSSASSQITVVPSISWEKRIEQVKAFKEEIGNLNIRPPGVEVGEAAAVGGHDQQAQRTGRPGLPLRHPPVLREQPGLGDALHPAAPVQGPSRREHPRPAQVQGRPPARQVGRDAKGAVQAPGGRKGSKLTKDRIDLLNRINFEWDVTPAAPAQASSQSQQASLPDVYQQQEDDVVDAMQFENTMV</sequence>
<feature type="compositionally biased region" description="Basic and acidic residues" evidence="1">
    <location>
        <begin position="7"/>
        <end position="32"/>
    </location>
</feature>
<dbReference type="AlphaFoldDB" id="K0SRS1"/>
<dbReference type="Proteomes" id="UP000266841">
    <property type="component" value="Unassembled WGS sequence"/>
</dbReference>
<dbReference type="PANTHER" id="PTHR33418">
    <property type="entry name" value="HELICASE-ASSOCIATED"/>
    <property type="match status" value="1"/>
</dbReference>
<reference evidence="2 3" key="1">
    <citation type="journal article" date="2012" name="Genome Biol.">
        <title>Genome and low-iron response of an oceanic diatom adapted to chronic iron limitation.</title>
        <authorList>
            <person name="Lommer M."/>
            <person name="Specht M."/>
            <person name="Roy A.S."/>
            <person name="Kraemer L."/>
            <person name="Andreson R."/>
            <person name="Gutowska M.A."/>
            <person name="Wolf J."/>
            <person name="Bergner S.V."/>
            <person name="Schilhabel M.B."/>
            <person name="Klostermeier U.C."/>
            <person name="Beiko R.G."/>
            <person name="Rosenstiel P."/>
            <person name="Hippler M."/>
            <person name="Laroche J."/>
        </authorList>
    </citation>
    <scope>NUCLEOTIDE SEQUENCE [LARGE SCALE GENOMIC DNA]</scope>
    <source>
        <strain evidence="2 3">CCMP1005</strain>
    </source>
</reference>
<feature type="compositionally biased region" description="Basic and acidic residues" evidence="1">
    <location>
        <begin position="99"/>
        <end position="110"/>
    </location>
</feature>
<protein>
    <recommendedName>
        <fullName evidence="4">Helicase-associated domain-containing protein</fullName>
    </recommendedName>
</protein>
<name>K0SRS1_THAOC</name>
<gene>
    <name evidence="2" type="ORF">THAOC_09763</name>
</gene>
<feature type="region of interest" description="Disordered" evidence="1">
    <location>
        <begin position="253"/>
        <end position="334"/>
    </location>
</feature>
<feature type="compositionally biased region" description="Low complexity" evidence="1">
    <location>
        <begin position="36"/>
        <end position="54"/>
    </location>
</feature>
<comment type="caution">
    <text evidence="2">The sequence shown here is derived from an EMBL/GenBank/DDBJ whole genome shotgun (WGS) entry which is preliminary data.</text>
</comment>
<organism evidence="2 3">
    <name type="scientific">Thalassiosira oceanica</name>
    <name type="common">Marine diatom</name>
    <dbReference type="NCBI Taxonomy" id="159749"/>
    <lineage>
        <taxon>Eukaryota</taxon>
        <taxon>Sar</taxon>
        <taxon>Stramenopiles</taxon>
        <taxon>Ochrophyta</taxon>
        <taxon>Bacillariophyta</taxon>
        <taxon>Coscinodiscophyceae</taxon>
        <taxon>Thalassiosirophycidae</taxon>
        <taxon>Thalassiosirales</taxon>
        <taxon>Thalassiosiraceae</taxon>
        <taxon>Thalassiosira</taxon>
    </lineage>
</organism>
<feature type="compositionally biased region" description="Basic and acidic residues" evidence="1">
    <location>
        <begin position="76"/>
        <end position="88"/>
    </location>
</feature>
<feature type="non-terminal residue" evidence="2">
    <location>
        <position position="1"/>
    </location>
</feature>
<proteinExistence type="predicted"/>
<evidence type="ECO:0000256" key="1">
    <source>
        <dbReference type="SAM" id="MobiDB-lite"/>
    </source>
</evidence>
<dbReference type="PANTHER" id="PTHR33418:SF1">
    <property type="entry name" value="HELICASE-ASSOCIATED DOMAIN-CONTAINING PROTEIN"/>
    <property type="match status" value="1"/>
</dbReference>
<feature type="region of interest" description="Disordered" evidence="1">
    <location>
        <begin position="1"/>
        <end position="110"/>
    </location>
</feature>
<evidence type="ECO:0000313" key="2">
    <source>
        <dbReference type="EMBL" id="EJK69023.1"/>
    </source>
</evidence>
<evidence type="ECO:0000313" key="3">
    <source>
        <dbReference type="Proteomes" id="UP000266841"/>
    </source>
</evidence>
<evidence type="ECO:0008006" key="4">
    <source>
        <dbReference type="Google" id="ProtNLM"/>
    </source>
</evidence>
<keyword evidence="3" id="KW-1185">Reference proteome</keyword>